<dbReference type="AlphaFoldDB" id="A0A2M9CYP4"/>
<name>A0A2M9CYP4_9CELL</name>
<dbReference type="OrthoDB" id="4424518at2"/>
<feature type="compositionally biased region" description="Pro residues" evidence="1">
    <location>
        <begin position="1"/>
        <end position="16"/>
    </location>
</feature>
<sequence>MSYPPTPPGQDGPPRPYGADPDGTAPQGSGPSADDAHGRDPYAQDPYGPGTPTGAAEYAPPYGTPGVPPYGTPDVPAYGTPTNPLAPDAGPGPGASEDEQRAWLLAQMRGLAAQGGPQAAHDPSRYPAAVVGQSKPTRVRTGPTIPTGAAVALAFGAVVVGGLGAWFVTTSGAGPVPNYANPVAVDPAASGDGTRLAPYRLGETVATGDWTITLGEPVDSTEQILADNPYFDDDRPLVGEGERAYLVPVTLENTSDRTLDPQDVVISYWTNDGMRYSFFYCGEFPDALDEAEPTAPGETVEYTECVVAPAEGPGQWMLSTDQAFGTFFTRSTKETS</sequence>
<reference evidence="2 3" key="1">
    <citation type="submission" date="2017-11" db="EMBL/GenBank/DDBJ databases">
        <title>Genomic Encyclopedia of Archaeal and Bacterial Type Strains, Phase II (KMG-II): From Individual Species to Whole Genera.</title>
        <authorList>
            <person name="Goeker M."/>
        </authorList>
    </citation>
    <scope>NUCLEOTIDE SEQUENCE [LARGE SCALE GENOMIC DNA]</scope>
    <source>
        <strain evidence="2 3">DSM 25478</strain>
    </source>
</reference>
<dbReference type="RefSeq" id="WP_100421510.1">
    <property type="nucleotide sequence ID" value="NZ_BOOX01000016.1"/>
</dbReference>
<dbReference type="EMBL" id="PGFE01000001">
    <property type="protein sequence ID" value="PJJ77061.1"/>
    <property type="molecule type" value="Genomic_DNA"/>
</dbReference>
<organism evidence="2 3">
    <name type="scientific">Sediminihabitans luteus</name>
    <dbReference type="NCBI Taxonomy" id="1138585"/>
    <lineage>
        <taxon>Bacteria</taxon>
        <taxon>Bacillati</taxon>
        <taxon>Actinomycetota</taxon>
        <taxon>Actinomycetes</taxon>
        <taxon>Micrococcales</taxon>
        <taxon>Cellulomonadaceae</taxon>
        <taxon>Sediminihabitans</taxon>
    </lineage>
</organism>
<keyword evidence="3" id="KW-1185">Reference proteome</keyword>
<evidence type="ECO:0000313" key="2">
    <source>
        <dbReference type="EMBL" id="PJJ77061.1"/>
    </source>
</evidence>
<proteinExistence type="predicted"/>
<evidence type="ECO:0000256" key="1">
    <source>
        <dbReference type="SAM" id="MobiDB-lite"/>
    </source>
</evidence>
<accession>A0A2M9CYP4</accession>
<comment type="caution">
    <text evidence="2">The sequence shown here is derived from an EMBL/GenBank/DDBJ whole genome shotgun (WGS) entry which is preliminary data.</text>
</comment>
<evidence type="ECO:0008006" key="4">
    <source>
        <dbReference type="Google" id="ProtNLM"/>
    </source>
</evidence>
<feature type="compositionally biased region" description="Pro residues" evidence="1">
    <location>
        <begin position="62"/>
        <end position="71"/>
    </location>
</feature>
<dbReference type="Proteomes" id="UP000231693">
    <property type="component" value="Unassembled WGS sequence"/>
</dbReference>
<feature type="region of interest" description="Disordered" evidence="1">
    <location>
        <begin position="113"/>
        <end position="139"/>
    </location>
</feature>
<gene>
    <name evidence="2" type="ORF">CLV28_0273</name>
</gene>
<protein>
    <recommendedName>
        <fullName evidence="4">DUF4352 domain-containing protein</fullName>
    </recommendedName>
</protein>
<evidence type="ECO:0000313" key="3">
    <source>
        <dbReference type="Proteomes" id="UP000231693"/>
    </source>
</evidence>
<feature type="region of interest" description="Disordered" evidence="1">
    <location>
        <begin position="1"/>
        <end position="97"/>
    </location>
</feature>